<evidence type="ECO:0000313" key="7">
    <source>
        <dbReference type="EMBL" id="KAB7660194.1"/>
    </source>
</evidence>
<protein>
    <submittedName>
        <fullName evidence="7">Heme anaerobic degradation radical SAM methyltransferase ChuW/HutW</fullName>
    </submittedName>
</protein>
<dbReference type="Proteomes" id="UP000430564">
    <property type="component" value="Unassembled WGS sequence"/>
</dbReference>
<dbReference type="InterPro" id="IPR034505">
    <property type="entry name" value="Coproporphyrinogen-III_oxidase"/>
</dbReference>
<dbReference type="RefSeq" id="WP_152158334.1">
    <property type="nucleotide sequence ID" value="NZ_WEHX01000034.1"/>
</dbReference>
<organism evidence="7 8">
    <name type="scientific">Sutterella seckii</name>
    <dbReference type="NCBI Taxonomy" id="1944635"/>
    <lineage>
        <taxon>Bacteria</taxon>
        <taxon>Pseudomonadati</taxon>
        <taxon>Pseudomonadota</taxon>
        <taxon>Betaproteobacteria</taxon>
        <taxon>Burkholderiales</taxon>
        <taxon>Sutterellaceae</taxon>
        <taxon>Sutterella</taxon>
    </lineage>
</organism>
<dbReference type="GO" id="GO:0006779">
    <property type="term" value="P:porphyrin-containing compound biosynthetic process"/>
    <property type="evidence" value="ECO:0007669"/>
    <property type="project" value="TreeGrafter"/>
</dbReference>
<evidence type="ECO:0000256" key="1">
    <source>
        <dbReference type="ARBA" id="ARBA00001966"/>
    </source>
</evidence>
<sequence length="564" mass="62366">MNEAVKSRAPEAFFANAEDPLHNAFKAKAAIHSGPGGMPLLGEDARKRLLELADTPRTAKSLAYIHVPFCETRCLYCMFYQNPFKEEAVHEYAKKLVREIEMWSDKASQNAYPVHAVYFGGGTPTAFSPDDLRLVLGALKKYLPLANDCEITLEGRIHNFGDAKMEAALEGGVNRFSLGVQTFNSKVRQSVQRVDDRETILKRLDKLCSYDNAAVVLDLIYGFPGQTMEVWNDDLKTAASLPLDGIDCYQLNVFEKSPLARYIANGELPAAADQAQKADMFARSVEYLTGENWRRLSNNHWANNTRERNIYNALGKSACDCLAFGCGAGGRLFGNAFMMERKLADYYAILEKGEKPAAFLMAPKPNWHLLRTISADMESGSISLAKISRAFGNVDLEGMAAPILKQWTEAGLLVKKGEWYYQTVAGQYWHVTLAQLLMNWLEPMLPGAKPVGMPMDMGSPEAMKHMGAGAGPVTLESLAAMISRIPSGVRDMARMMPRPMLISALKDMPQEKLDHMGTGVKREDVLRILEDLKPAEVDALLKDPMGFAKTRAQAKHPGAPAHLA</sequence>
<dbReference type="CDD" id="cd01335">
    <property type="entry name" value="Radical_SAM"/>
    <property type="match status" value="1"/>
</dbReference>
<dbReference type="GO" id="GO:0046872">
    <property type="term" value="F:metal ion binding"/>
    <property type="evidence" value="ECO:0007669"/>
    <property type="project" value="UniProtKB-KW"/>
</dbReference>
<dbReference type="InterPro" id="IPR007197">
    <property type="entry name" value="rSAM"/>
</dbReference>
<keyword evidence="4" id="KW-0408">Iron</keyword>
<comment type="caution">
    <text evidence="7">The sequence shown here is derived from an EMBL/GenBank/DDBJ whole genome shotgun (WGS) entry which is preliminary data.</text>
</comment>
<dbReference type="InterPro" id="IPR013785">
    <property type="entry name" value="Aldolase_TIM"/>
</dbReference>
<dbReference type="GO" id="GO:0032259">
    <property type="term" value="P:methylation"/>
    <property type="evidence" value="ECO:0007669"/>
    <property type="project" value="UniProtKB-KW"/>
</dbReference>
<dbReference type="Pfam" id="PF04055">
    <property type="entry name" value="Radical_SAM"/>
    <property type="match status" value="1"/>
</dbReference>
<dbReference type="PROSITE" id="PS51918">
    <property type="entry name" value="RADICAL_SAM"/>
    <property type="match status" value="1"/>
</dbReference>
<reference evidence="7 8" key="1">
    <citation type="submission" date="2019-10" db="EMBL/GenBank/DDBJ databases">
        <title>Genome diversity of Sutterella seckii.</title>
        <authorList>
            <person name="Chaplin A.V."/>
            <person name="Sokolova S.R."/>
            <person name="Mosin K.A."/>
            <person name="Ivanova E.L."/>
            <person name="Kochetkova T.O."/>
            <person name="Goltsov A.Y."/>
            <person name="Trofimov D.Y."/>
            <person name="Efimov B.A."/>
        </authorList>
    </citation>
    <scope>NUCLEOTIDE SEQUENCE [LARGE SCALE GENOMIC DNA]</scope>
    <source>
        <strain evidence="7 8">ASD393</strain>
    </source>
</reference>
<dbReference type="EMBL" id="WEHX01000034">
    <property type="protein sequence ID" value="KAB7660194.1"/>
    <property type="molecule type" value="Genomic_DNA"/>
</dbReference>
<dbReference type="SUPFAM" id="SSF102114">
    <property type="entry name" value="Radical SAM enzymes"/>
    <property type="match status" value="1"/>
</dbReference>
<keyword evidence="5" id="KW-0411">Iron-sulfur</keyword>
<dbReference type="PANTHER" id="PTHR13932:SF9">
    <property type="entry name" value="COPROPORPHYRINOGEN III OXIDASE"/>
    <property type="match status" value="1"/>
</dbReference>
<dbReference type="NCBIfam" id="TIGR04107">
    <property type="entry name" value="rSAM_HutW"/>
    <property type="match status" value="1"/>
</dbReference>
<evidence type="ECO:0000256" key="2">
    <source>
        <dbReference type="ARBA" id="ARBA00022691"/>
    </source>
</evidence>
<dbReference type="GO" id="GO:0051539">
    <property type="term" value="F:4 iron, 4 sulfur cluster binding"/>
    <property type="evidence" value="ECO:0007669"/>
    <property type="project" value="TreeGrafter"/>
</dbReference>
<gene>
    <name evidence="7" type="ORF">GBM95_06360</name>
</gene>
<dbReference type="AlphaFoldDB" id="A0A6I1EJU3"/>
<feature type="domain" description="Radical SAM core" evidence="6">
    <location>
        <begin position="54"/>
        <end position="291"/>
    </location>
</feature>
<keyword evidence="2" id="KW-0949">S-adenosyl-L-methionine</keyword>
<dbReference type="SMART" id="SM00729">
    <property type="entry name" value="Elp3"/>
    <property type="match status" value="1"/>
</dbReference>
<accession>A0A6I1EJU3</accession>
<name>A0A6I1EJU3_9BURK</name>
<dbReference type="PANTHER" id="PTHR13932">
    <property type="entry name" value="COPROPORPHYRINIGEN III OXIDASE"/>
    <property type="match status" value="1"/>
</dbReference>
<keyword evidence="7" id="KW-0489">Methyltransferase</keyword>
<dbReference type="OrthoDB" id="9808022at2"/>
<evidence type="ECO:0000256" key="3">
    <source>
        <dbReference type="ARBA" id="ARBA00022723"/>
    </source>
</evidence>
<proteinExistence type="predicted"/>
<keyword evidence="7" id="KW-0808">Transferase</keyword>
<dbReference type="InterPro" id="IPR058240">
    <property type="entry name" value="rSAM_sf"/>
</dbReference>
<dbReference type="Gene3D" id="3.20.20.70">
    <property type="entry name" value="Aldolase class I"/>
    <property type="match status" value="1"/>
</dbReference>
<evidence type="ECO:0000256" key="5">
    <source>
        <dbReference type="ARBA" id="ARBA00023014"/>
    </source>
</evidence>
<dbReference type="SFLD" id="SFLDG01065">
    <property type="entry name" value="anaerobic_coproporphyrinogen-I"/>
    <property type="match status" value="1"/>
</dbReference>
<dbReference type="InterPro" id="IPR026332">
    <property type="entry name" value="HutW"/>
</dbReference>
<evidence type="ECO:0000313" key="8">
    <source>
        <dbReference type="Proteomes" id="UP000430564"/>
    </source>
</evidence>
<evidence type="ECO:0000259" key="6">
    <source>
        <dbReference type="PROSITE" id="PS51918"/>
    </source>
</evidence>
<dbReference type="InterPro" id="IPR006638">
    <property type="entry name" value="Elp3/MiaA/NifB-like_rSAM"/>
</dbReference>
<dbReference type="GO" id="GO:0005737">
    <property type="term" value="C:cytoplasm"/>
    <property type="evidence" value="ECO:0007669"/>
    <property type="project" value="TreeGrafter"/>
</dbReference>
<keyword evidence="3" id="KW-0479">Metal-binding</keyword>
<dbReference type="SFLD" id="SFLDF00311">
    <property type="entry name" value="heme_degradation_proteins_(Hut"/>
    <property type="match status" value="1"/>
</dbReference>
<dbReference type="GO" id="GO:0008168">
    <property type="term" value="F:methyltransferase activity"/>
    <property type="evidence" value="ECO:0007669"/>
    <property type="project" value="UniProtKB-KW"/>
</dbReference>
<dbReference type="SFLD" id="SFLDS00029">
    <property type="entry name" value="Radical_SAM"/>
    <property type="match status" value="1"/>
</dbReference>
<evidence type="ECO:0000256" key="4">
    <source>
        <dbReference type="ARBA" id="ARBA00023004"/>
    </source>
</evidence>
<comment type="cofactor">
    <cofactor evidence="1">
        <name>[4Fe-4S] cluster</name>
        <dbReference type="ChEBI" id="CHEBI:49883"/>
    </cofactor>
</comment>